<feature type="region of interest" description="Disordered" evidence="1">
    <location>
        <begin position="1"/>
        <end position="59"/>
    </location>
</feature>
<protein>
    <submittedName>
        <fullName evidence="3">SHOCT domain-containing protein</fullName>
    </submittedName>
</protein>
<name>A0A8B1N1J2_9ACTN</name>
<evidence type="ECO:0000313" key="3">
    <source>
        <dbReference type="EMBL" id="QTZ90178.1"/>
    </source>
</evidence>
<dbReference type="KEGG" id="sauh:SU9_000865"/>
<accession>A0A8B1N1J2</accession>
<evidence type="ECO:0000256" key="1">
    <source>
        <dbReference type="SAM" id="MobiDB-lite"/>
    </source>
</evidence>
<gene>
    <name evidence="3" type="ORF">SU9_000865</name>
</gene>
<dbReference type="InterPro" id="IPR018649">
    <property type="entry name" value="SHOCT"/>
</dbReference>
<reference evidence="3" key="1">
    <citation type="journal article" date="2012" name="J. Bacteriol.">
        <title>Genome Sequence of Streptomyces auratus Strain AGR0001, a Phoslactomycin-Producing Actinomycete.</title>
        <authorList>
            <person name="Han X."/>
            <person name="Li M."/>
            <person name="Ding Z."/>
            <person name="Zhao J."/>
            <person name="Ji K."/>
            <person name="Wen M."/>
            <person name="Lu T."/>
        </authorList>
    </citation>
    <scope>NUCLEOTIDE SEQUENCE</scope>
    <source>
        <strain evidence="3">AGR0001</strain>
    </source>
</reference>
<sequence>METVGHGSGPMRPKPYPRAWREPESERGVPVSDQDYEQERQGGGTDAGPPDTDPPDDMSLKIAQLKKLTELKAQGALTDAEFEAEKRKLLES</sequence>
<dbReference type="Pfam" id="PF09851">
    <property type="entry name" value="SHOCT"/>
    <property type="match status" value="1"/>
</dbReference>
<dbReference type="OrthoDB" id="5996503at2"/>
<evidence type="ECO:0000313" key="4">
    <source>
        <dbReference type="Proteomes" id="UP000009036"/>
    </source>
</evidence>
<reference evidence="3" key="2">
    <citation type="submission" date="2021-04" db="EMBL/GenBank/DDBJ databases">
        <authorList>
            <person name="Wen M.-L."/>
            <person name="Han X.-L."/>
            <person name="Xiong J."/>
        </authorList>
    </citation>
    <scope>NUCLEOTIDE SEQUENCE</scope>
    <source>
        <strain evidence="3">AGR0001</strain>
    </source>
</reference>
<keyword evidence="4" id="KW-1185">Reference proteome</keyword>
<dbReference type="Proteomes" id="UP000009036">
    <property type="component" value="Chromosome"/>
</dbReference>
<feature type="domain" description="SHOCT" evidence="2">
    <location>
        <begin position="63"/>
        <end position="90"/>
    </location>
</feature>
<dbReference type="EMBL" id="CP072931">
    <property type="protein sequence ID" value="QTZ90178.1"/>
    <property type="molecule type" value="Genomic_DNA"/>
</dbReference>
<dbReference type="AlphaFoldDB" id="A0A8B1N1J2"/>
<organism evidence="3 4">
    <name type="scientific">Streptomyces auratus AGR0001</name>
    <dbReference type="NCBI Taxonomy" id="1160718"/>
    <lineage>
        <taxon>Bacteria</taxon>
        <taxon>Bacillati</taxon>
        <taxon>Actinomycetota</taxon>
        <taxon>Actinomycetes</taxon>
        <taxon>Kitasatosporales</taxon>
        <taxon>Streptomycetaceae</taxon>
        <taxon>Streptomyces</taxon>
    </lineage>
</organism>
<proteinExistence type="predicted"/>
<evidence type="ECO:0000259" key="2">
    <source>
        <dbReference type="Pfam" id="PF09851"/>
    </source>
</evidence>